<evidence type="ECO:0000313" key="1">
    <source>
        <dbReference type="EMBL" id="PWA66469.1"/>
    </source>
</evidence>
<dbReference type="EMBL" id="PKPP01004018">
    <property type="protein sequence ID" value="PWA66469.1"/>
    <property type="molecule type" value="Genomic_DNA"/>
</dbReference>
<sequence>MFLDIGIDNFEAMSSSPGSIIDQLERHNVENPKLEPIIELQHVVKDNNRMEYGSELETNPMNYFLRCGTSRAFVLNSVLEDGPPEFDILYDSNRCNDFHAILATFMPQHLYWDKEEHEMCMKLNVEAHGADAKAQYGLLYVSRI</sequence>
<gene>
    <name evidence="1" type="ORF">CTI12_AA327050</name>
</gene>
<keyword evidence="2" id="KW-1185">Reference proteome</keyword>
<accession>A0A2U1MYZ6</accession>
<organism evidence="1 2">
    <name type="scientific">Artemisia annua</name>
    <name type="common">Sweet wormwood</name>
    <dbReference type="NCBI Taxonomy" id="35608"/>
    <lineage>
        <taxon>Eukaryota</taxon>
        <taxon>Viridiplantae</taxon>
        <taxon>Streptophyta</taxon>
        <taxon>Embryophyta</taxon>
        <taxon>Tracheophyta</taxon>
        <taxon>Spermatophyta</taxon>
        <taxon>Magnoliopsida</taxon>
        <taxon>eudicotyledons</taxon>
        <taxon>Gunneridae</taxon>
        <taxon>Pentapetalae</taxon>
        <taxon>asterids</taxon>
        <taxon>campanulids</taxon>
        <taxon>Asterales</taxon>
        <taxon>Asteraceae</taxon>
        <taxon>Asteroideae</taxon>
        <taxon>Anthemideae</taxon>
        <taxon>Artemisiinae</taxon>
        <taxon>Artemisia</taxon>
    </lineage>
</organism>
<dbReference type="AlphaFoldDB" id="A0A2U1MYZ6"/>
<proteinExistence type="predicted"/>
<reference evidence="1 2" key="1">
    <citation type="journal article" date="2018" name="Mol. Plant">
        <title>The genome of Artemisia annua provides insight into the evolution of Asteraceae family and artemisinin biosynthesis.</title>
        <authorList>
            <person name="Shen Q."/>
            <person name="Zhang L."/>
            <person name="Liao Z."/>
            <person name="Wang S."/>
            <person name="Yan T."/>
            <person name="Shi P."/>
            <person name="Liu M."/>
            <person name="Fu X."/>
            <person name="Pan Q."/>
            <person name="Wang Y."/>
            <person name="Lv Z."/>
            <person name="Lu X."/>
            <person name="Zhang F."/>
            <person name="Jiang W."/>
            <person name="Ma Y."/>
            <person name="Chen M."/>
            <person name="Hao X."/>
            <person name="Li L."/>
            <person name="Tang Y."/>
            <person name="Lv G."/>
            <person name="Zhou Y."/>
            <person name="Sun X."/>
            <person name="Brodelius P.E."/>
            <person name="Rose J.K.C."/>
            <person name="Tang K."/>
        </authorList>
    </citation>
    <scope>NUCLEOTIDE SEQUENCE [LARGE SCALE GENOMIC DNA]</scope>
    <source>
        <strain evidence="2">cv. Huhao1</strain>
        <tissue evidence="1">Leaf</tissue>
    </source>
</reference>
<name>A0A2U1MYZ6_ARTAN</name>
<dbReference type="Proteomes" id="UP000245207">
    <property type="component" value="Unassembled WGS sequence"/>
</dbReference>
<protein>
    <submittedName>
        <fullName evidence="1">Soluble starch synthase 3</fullName>
    </submittedName>
</protein>
<evidence type="ECO:0000313" key="2">
    <source>
        <dbReference type="Proteomes" id="UP000245207"/>
    </source>
</evidence>
<comment type="caution">
    <text evidence="1">The sequence shown here is derived from an EMBL/GenBank/DDBJ whole genome shotgun (WGS) entry which is preliminary data.</text>
</comment>